<keyword evidence="3" id="KW-1185">Reference proteome</keyword>
<reference evidence="3" key="1">
    <citation type="submission" date="2016-10" db="EMBL/GenBank/DDBJ databases">
        <authorList>
            <person name="Varghese N."/>
            <person name="Submissions S."/>
        </authorList>
    </citation>
    <scope>NUCLEOTIDE SEQUENCE [LARGE SCALE GENOMIC DNA]</scope>
    <source>
        <strain evidence="3">DSM 44498</strain>
    </source>
</reference>
<dbReference type="Gene3D" id="3.40.50.1820">
    <property type="entry name" value="alpha/beta hydrolase"/>
    <property type="match status" value="1"/>
</dbReference>
<dbReference type="Pfam" id="PF02129">
    <property type="entry name" value="Peptidase_S15"/>
    <property type="match status" value="1"/>
</dbReference>
<dbReference type="InterPro" id="IPR029058">
    <property type="entry name" value="AB_hydrolase_fold"/>
</dbReference>
<evidence type="ECO:0000259" key="1">
    <source>
        <dbReference type="Pfam" id="PF02129"/>
    </source>
</evidence>
<dbReference type="InterPro" id="IPR051411">
    <property type="entry name" value="Polyketide_trans_af380"/>
</dbReference>
<protein>
    <recommendedName>
        <fullName evidence="1">Xaa-Pro dipeptidyl-peptidase-like domain-containing protein</fullName>
    </recommendedName>
</protein>
<dbReference type="PANTHER" id="PTHR47751:SF1">
    <property type="entry name" value="SUPERFAMILY HYDROLASE, PUTATIVE (AFU_ORTHOLOGUE AFUA_2G16580)-RELATED"/>
    <property type="match status" value="1"/>
</dbReference>
<evidence type="ECO:0000313" key="3">
    <source>
        <dbReference type="Proteomes" id="UP000183561"/>
    </source>
</evidence>
<feature type="domain" description="Xaa-Pro dipeptidyl-peptidase-like" evidence="1">
    <location>
        <begin position="67"/>
        <end position="191"/>
    </location>
</feature>
<dbReference type="SUPFAM" id="SSF53474">
    <property type="entry name" value="alpha/beta-Hydrolases"/>
    <property type="match status" value="1"/>
</dbReference>
<accession>A0A1H4I6T2</accession>
<dbReference type="Gene3D" id="1.10.10.800">
    <property type="match status" value="1"/>
</dbReference>
<dbReference type="AlphaFoldDB" id="A0A1H4I6T2"/>
<dbReference type="Proteomes" id="UP000183561">
    <property type="component" value="Unassembled WGS sequence"/>
</dbReference>
<evidence type="ECO:0000313" key="2">
    <source>
        <dbReference type="EMBL" id="SEB29804.1"/>
    </source>
</evidence>
<organism evidence="2 3">
    <name type="scientific">Rhodococcus koreensis</name>
    <dbReference type="NCBI Taxonomy" id="99653"/>
    <lineage>
        <taxon>Bacteria</taxon>
        <taxon>Bacillati</taxon>
        <taxon>Actinomycetota</taxon>
        <taxon>Actinomycetes</taxon>
        <taxon>Mycobacteriales</taxon>
        <taxon>Nocardiaceae</taxon>
        <taxon>Rhodococcus</taxon>
    </lineage>
</organism>
<name>A0A1H4I6T2_9NOCA</name>
<dbReference type="GO" id="GO:0016787">
    <property type="term" value="F:hydrolase activity"/>
    <property type="evidence" value="ECO:0007669"/>
    <property type="project" value="InterPro"/>
</dbReference>
<proteinExistence type="predicted"/>
<gene>
    <name evidence="2" type="ORF">SAMN04490239_0147</name>
</gene>
<sequence length="360" mass="39552">MRLPGRDTIVVATNAYDCDWLPLRSRQIALTVTHSLQIELWNTIKGFEDMTSENIEHVSVKALSWDIAADIYFPPGFDKSAKYPAIISAHPIGSCKEQTAGNVYGTALADAGFVVIAFDASFQGASGGEPRFIEDPTFRVQDFSYVVDYLVTLPYVDENRIGVLGICGGGGYAINATMTERRLKAVGTVTGVNYGWLMNEAFSDYAPIAALEAMAAQRTAEARGADLRVDDVLPSSPQDATERGLTEIDLFEATEYYRTPRGQKPNGLNRSLFSHQATAVGWDAFNRAEVLLTQPLMVVVGDKPGAFGAYRTGHEIIRRAASDNKELVVVHGWSHYDLYDKPEPVSKALDKLIPFFNKNL</sequence>
<dbReference type="PANTHER" id="PTHR47751">
    <property type="entry name" value="SUPERFAMILY HYDROLASE, PUTATIVE (AFU_ORTHOLOGUE AFUA_2G16580)-RELATED"/>
    <property type="match status" value="1"/>
</dbReference>
<dbReference type="EMBL" id="FNSV01000001">
    <property type="protein sequence ID" value="SEB29804.1"/>
    <property type="molecule type" value="Genomic_DNA"/>
</dbReference>
<dbReference type="InterPro" id="IPR000383">
    <property type="entry name" value="Xaa-Pro-like_dom"/>
</dbReference>